<dbReference type="RefSeq" id="WP_063364889.1">
    <property type="nucleotide sequence ID" value="NZ_AQHB01000023.1"/>
</dbReference>
<protein>
    <recommendedName>
        <fullName evidence="12">Cell division protein FtsX</fullName>
    </recommendedName>
</protein>
<feature type="transmembrane region" description="Helical" evidence="7">
    <location>
        <begin position="321"/>
        <end position="345"/>
    </location>
</feature>
<comment type="subcellular location">
    <subcellularLocation>
        <location evidence="1">Cell membrane</location>
        <topology evidence="1">Multi-pass membrane protein</topology>
    </subcellularLocation>
</comment>
<dbReference type="InterPro" id="IPR050250">
    <property type="entry name" value="Macrolide_Exporter_MacB"/>
</dbReference>
<dbReference type="PANTHER" id="PTHR30572:SF4">
    <property type="entry name" value="ABC TRANSPORTER PERMEASE YTRF"/>
    <property type="match status" value="1"/>
</dbReference>
<comment type="caution">
    <text evidence="10">The sequence shown here is derived from an EMBL/GenBank/DDBJ whole genome shotgun (WGS) entry which is preliminary data.</text>
</comment>
<sequence>MLEIKPIINTLMRSKAGALLLILQIAITLAIVSNALSIVSNRLDKLTEDTGYDEQGIIAFTVLTYNRNIDRAKQFKEDMLKLKEIDGVIEAMTVSSIPLSSSGGSWTISNHPDELQGKRADSGYIQANHRMVSAFGLTVSEGRDFEAQDETDGSDGQFPSVAIVSRAVANKLFGEGKGLNEFVYSGDNMMKIVGIVETMKSQWPDSKMGDNVVLIPIERSSMYQRVIVKTQPSKRAQIIKMIEPTLLENERQRVIIGVKGLDTAKQQTYQRDTLMIRMLVALIVFLAIITALGIFGLTHFNISKRTKQIGTRRALGARKSAIFRYFLVENTVVTLFGVAVGSVAAMFMGGQLMALYSIPALDGSIVLYTALVIVVMSLLSVYQPAKRAANISPSIATRSI</sequence>
<evidence type="ECO:0000313" key="11">
    <source>
        <dbReference type="Proteomes" id="UP000076643"/>
    </source>
</evidence>
<evidence type="ECO:0000256" key="4">
    <source>
        <dbReference type="ARBA" id="ARBA00022989"/>
    </source>
</evidence>
<reference evidence="10 11" key="1">
    <citation type="submission" date="2013-07" db="EMBL/GenBank/DDBJ databases">
        <title>Comparative Genomic and Metabolomic Analysis of Twelve Strains of Pseudoalteromonas luteoviolacea.</title>
        <authorList>
            <person name="Vynne N.G."/>
            <person name="Mansson M."/>
            <person name="Gram L."/>
        </authorList>
    </citation>
    <scope>NUCLEOTIDE SEQUENCE [LARGE SCALE GENOMIC DNA]</scope>
    <source>
        <strain evidence="10 11">DSM 6061</strain>
    </source>
</reference>
<evidence type="ECO:0000313" key="10">
    <source>
        <dbReference type="EMBL" id="KZN40983.1"/>
    </source>
</evidence>
<dbReference type="Pfam" id="PF12704">
    <property type="entry name" value="MacB_PCD"/>
    <property type="match status" value="1"/>
</dbReference>
<keyword evidence="2" id="KW-1003">Cell membrane</keyword>
<dbReference type="Proteomes" id="UP000076643">
    <property type="component" value="Unassembled WGS sequence"/>
</dbReference>
<evidence type="ECO:0000256" key="2">
    <source>
        <dbReference type="ARBA" id="ARBA00022475"/>
    </source>
</evidence>
<evidence type="ECO:0008006" key="12">
    <source>
        <dbReference type="Google" id="ProtNLM"/>
    </source>
</evidence>
<dbReference type="GO" id="GO:0005886">
    <property type="term" value="C:plasma membrane"/>
    <property type="evidence" value="ECO:0007669"/>
    <property type="project" value="UniProtKB-SubCell"/>
</dbReference>
<dbReference type="InterPro" id="IPR025857">
    <property type="entry name" value="MacB_PCD"/>
</dbReference>
<evidence type="ECO:0000256" key="5">
    <source>
        <dbReference type="ARBA" id="ARBA00023136"/>
    </source>
</evidence>
<comment type="similarity">
    <text evidence="6">Belongs to the ABC-4 integral membrane protein family.</text>
</comment>
<feature type="domain" description="ABC3 transporter permease C-terminal" evidence="8">
    <location>
        <begin position="281"/>
        <end position="393"/>
    </location>
</feature>
<organism evidence="10 11">
    <name type="scientific">Pseudoalteromonas luteoviolacea DSM 6061</name>
    <dbReference type="NCBI Taxonomy" id="1365250"/>
    <lineage>
        <taxon>Bacteria</taxon>
        <taxon>Pseudomonadati</taxon>
        <taxon>Pseudomonadota</taxon>
        <taxon>Gammaproteobacteria</taxon>
        <taxon>Alteromonadales</taxon>
        <taxon>Pseudoalteromonadaceae</taxon>
        <taxon>Pseudoalteromonas</taxon>
    </lineage>
</organism>
<keyword evidence="5 7" id="KW-0472">Membrane</keyword>
<dbReference type="PANTHER" id="PTHR30572">
    <property type="entry name" value="MEMBRANE COMPONENT OF TRANSPORTER-RELATED"/>
    <property type="match status" value="1"/>
</dbReference>
<evidence type="ECO:0000256" key="3">
    <source>
        <dbReference type="ARBA" id="ARBA00022692"/>
    </source>
</evidence>
<accession>A0A166XWJ1</accession>
<feature type="domain" description="MacB-like periplasmic core" evidence="9">
    <location>
        <begin position="19"/>
        <end position="236"/>
    </location>
</feature>
<evidence type="ECO:0000256" key="1">
    <source>
        <dbReference type="ARBA" id="ARBA00004651"/>
    </source>
</evidence>
<dbReference type="InterPro" id="IPR003838">
    <property type="entry name" value="ABC3_permease_C"/>
</dbReference>
<evidence type="ECO:0000259" key="8">
    <source>
        <dbReference type="Pfam" id="PF02687"/>
    </source>
</evidence>
<keyword evidence="11" id="KW-1185">Reference proteome</keyword>
<evidence type="ECO:0000256" key="6">
    <source>
        <dbReference type="ARBA" id="ARBA00038076"/>
    </source>
</evidence>
<dbReference type="GO" id="GO:0022857">
    <property type="term" value="F:transmembrane transporter activity"/>
    <property type="evidence" value="ECO:0007669"/>
    <property type="project" value="TreeGrafter"/>
</dbReference>
<evidence type="ECO:0000256" key="7">
    <source>
        <dbReference type="SAM" id="Phobius"/>
    </source>
</evidence>
<proteinExistence type="inferred from homology"/>
<keyword evidence="4 7" id="KW-1133">Transmembrane helix</keyword>
<dbReference type="Pfam" id="PF02687">
    <property type="entry name" value="FtsX"/>
    <property type="match status" value="1"/>
</dbReference>
<name>A0A166XWJ1_9GAMM</name>
<gene>
    <name evidence="10" type="ORF">N475_00985</name>
</gene>
<feature type="transmembrane region" description="Helical" evidence="7">
    <location>
        <begin position="365"/>
        <end position="382"/>
    </location>
</feature>
<feature type="transmembrane region" description="Helical" evidence="7">
    <location>
        <begin position="274"/>
        <end position="300"/>
    </location>
</feature>
<keyword evidence="3 7" id="KW-0812">Transmembrane</keyword>
<dbReference type="AlphaFoldDB" id="A0A166XWJ1"/>
<evidence type="ECO:0000259" key="9">
    <source>
        <dbReference type="Pfam" id="PF12704"/>
    </source>
</evidence>
<dbReference type="EMBL" id="AUYB01000092">
    <property type="protein sequence ID" value="KZN40983.1"/>
    <property type="molecule type" value="Genomic_DNA"/>
</dbReference>
<dbReference type="PATRIC" id="fig|1365250.3.peg.1347"/>